<accession>A0A409XCW2</accession>
<evidence type="ECO:0000313" key="3">
    <source>
        <dbReference type="Proteomes" id="UP000283269"/>
    </source>
</evidence>
<evidence type="ECO:0000313" key="2">
    <source>
        <dbReference type="EMBL" id="PPQ88586.1"/>
    </source>
</evidence>
<sequence length="214" mass="24075">MAECIAPFSNETLELHEHQKDSSAIRTFPDTTLLKQDLTSTVDPHDSKYFDNSEAADYAFAETASPMRISNASSDRRVSRYWIAFQLQILWAYPIHPVAILLSGPHAFQFLWLATIFLTCSIFSAILSFVFKLKNKQAAAEMSLFVAGAIVVTYSDSGIQYTFEEERRIELVKEDPLNIFPPGTICDHVAVMTGKIDDFAKKSCPQVRSLRPTL</sequence>
<protein>
    <submittedName>
        <fullName evidence="2">Uncharacterized protein</fullName>
    </submittedName>
</protein>
<dbReference type="AlphaFoldDB" id="A0A409XCW2"/>
<keyword evidence="1" id="KW-1133">Transmembrane helix</keyword>
<dbReference type="Proteomes" id="UP000283269">
    <property type="component" value="Unassembled WGS sequence"/>
</dbReference>
<proteinExistence type="predicted"/>
<feature type="transmembrane region" description="Helical" evidence="1">
    <location>
        <begin position="81"/>
        <end position="104"/>
    </location>
</feature>
<reference evidence="2 3" key="1">
    <citation type="journal article" date="2018" name="Evol. Lett.">
        <title>Horizontal gene cluster transfer increased hallucinogenic mushroom diversity.</title>
        <authorList>
            <person name="Reynolds H.T."/>
            <person name="Vijayakumar V."/>
            <person name="Gluck-Thaler E."/>
            <person name="Korotkin H.B."/>
            <person name="Matheny P.B."/>
            <person name="Slot J.C."/>
        </authorList>
    </citation>
    <scope>NUCLEOTIDE SEQUENCE [LARGE SCALE GENOMIC DNA]</scope>
    <source>
        <strain evidence="2 3">2631</strain>
    </source>
</reference>
<dbReference type="EMBL" id="NHYD01002059">
    <property type="protein sequence ID" value="PPQ88586.1"/>
    <property type="molecule type" value="Genomic_DNA"/>
</dbReference>
<gene>
    <name evidence="2" type="ORF">CVT25_009966</name>
</gene>
<keyword evidence="1" id="KW-0472">Membrane</keyword>
<name>A0A409XCW2_PSICY</name>
<keyword evidence="1" id="KW-0812">Transmembrane</keyword>
<dbReference type="InParanoid" id="A0A409XCW2"/>
<keyword evidence="3" id="KW-1185">Reference proteome</keyword>
<feature type="transmembrane region" description="Helical" evidence="1">
    <location>
        <begin position="110"/>
        <end position="131"/>
    </location>
</feature>
<organism evidence="2 3">
    <name type="scientific">Psilocybe cyanescens</name>
    <dbReference type="NCBI Taxonomy" id="93625"/>
    <lineage>
        <taxon>Eukaryota</taxon>
        <taxon>Fungi</taxon>
        <taxon>Dikarya</taxon>
        <taxon>Basidiomycota</taxon>
        <taxon>Agaricomycotina</taxon>
        <taxon>Agaricomycetes</taxon>
        <taxon>Agaricomycetidae</taxon>
        <taxon>Agaricales</taxon>
        <taxon>Agaricineae</taxon>
        <taxon>Strophariaceae</taxon>
        <taxon>Psilocybe</taxon>
    </lineage>
</organism>
<evidence type="ECO:0000256" key="1">
    <source>
        <dbReference type="SAM" id="Phobius"/>
    </source>
</evidence>
<comment type="caution">
    <text evidence="2">The sequence shown here is derived from an EMBL/GenBank/DDBJ whole genome shotgun (WGS) entry which is preliminary data.</text>
</comment>